<name>A0A7X6M079_9NOCA</name>
<feature type="transmembrane region" description="Helical" evidence="1">
    <location>
        <begin position="392"/>
        <end position="409"/>
    </location>
</feature>
<evidence type="ECO:0000313" key="2">
    <source>
        <dbReference type="EMBL" id="NKY87894.1"/>
    </source>
</evidence>
<keyword evidence="3" id="KW-1185">Reference proteome</keyword>
<keyword evidence="1" id="KW-0812">Transmembrane</keyword>
<feature type="transmembrane region" description="Helical" evidence="1">
    <location>
        <begin position="333"/>
        <end position="353"/>
    </location>
</feature>
<sequence>MSSNHGDATLGRSEQPLSAGDRAELERLRAYVAARTDRRHVWRWTGVTVLLVVTAILMIGSVTTRFVRSEIFDTDRYVTTVAPLATDPAIRNELADKITDAIVGRVDIKAFTADAVAALTENADRLADRPRAVAALNSLPALVASQAENYIHQAATSVVTSDQFVEVWDAANRRAHDALVRVVDGETRPGVQVSDDGTVSISLQPILATVRERLDARGISFADKIPDVDAQFVLFHATELPKYQKWLRTLDRMANILPWIALATAAGAVWLAPGGRRLRAFALVGATGAIAMVLLAVAVVIARSVYLDSVPSDALSPPAAAALFDTVIHPLRVSLRAVAVVSLVVAAVGYLIGPSRSARSVRSGFDSVLGSLRSRRERPPTVVETFAARYRIPLRLAVLAGAVLALVLWPYATGLVVIGIVLIAGVLLLVVEVLARPALAAEKATDTTQSPTTEPPPASA</sequence>
<accession>A0A7X6M079</accession>
<organism evidence="2 3">
    <name type="scientific">Nocardia veterana</name>
    <dbReference type="NCBI Taxonomy" id="132249"/>
    <lineage>
        <taxon>Bacteria</taxon>
        <taxon>Bacillati</taxon>
        <taxon>Actinomycetota</taxon>
        <taxon>Actinomycetes</taxon>
        <taxon>Mycobacteriales</taxon>
        <taxon>Nocardiaceae</taxon>
        <taxon>Nocardia</taxon>
    </lineage>
</organism>
<proteinExistence type="predicted"/>
<gene>
    <name evidence="2" type="ORF">HGA07_19955</name>
</gene>
<feature type="transmembrane region" description="Helical" evidence="1">
    <location>
        <begin position="415"/>
        <end position="435"/>
    </location>
</feature>
<comment type="caution">
    <text evidence="2">The sequence shown here is derived from an EMBL/GenBank/DDBJ whole genome shotgun (WGS) entry which is preliminary data.</text>
</comment>
<keyword evidence="1" id="KW-0472">Membrane</keyword>
<evidence type="ECO:0008006" key="4">
    <source>
        <dbReference type="Google" id="ProtNLM"/>
    </source>
</evidence>
<protein>
    <recommendedName>
        <fullName evidence="4">Integral membrane protein</fullName>
    </recommendedName>
</protein>
<dbReference type="RefSeq" id="WP_051032342.1">
    <property type="nucleotide sequence ID" value="NZ_CAWPHS010000015.1"/>
</dbReference>
<keyword evidence="1" id="KW-1133">Transmembrane helix</keyword>
<dbReference type="EMBL" id="JAAXPE010000022">
    <property type="protein sequence ID" value="NKY87894.1"/>
    <property type="molecule type" value="Genomic_DNA"/>
</dbReference>
<feature type="transmembrane region" description="Helical" evidence="1">
    <location>
        <begin position="280"/>
        <end position="302"/>
    </location>
</feature>
<evidence type="ECO:0000313" key="3">
    <source>
        <dbReference type="Proteomes" id="UP000523447"/>
    </source>
</evidence>
<feature type="transmembrane region" description="Helical" evidence="1">
    <location>
        <begin position="41"/>
        <end position="62"/>
    </location>
</feature>
<evidence type="ECO:0000256" key="1">
    <source>
        <dbReference type="SAM" id="Phobius"/>
    </source>
</evidence>
<reference evidence="2 3" key="1">
    <citation type="submission" date="2020-04" db="EMBL/GenBank/DDBJ databases">
        <title>MicrobeNet Type strains.</title>
        <authorList>
            <person name="Nicholson A.C."/>
        </authorList>
    </citation>
    <scope>NUCLEOTIDE SEQUENCE [LARGE SCALE GENOMIC DNA]</scope>
    <source>
        <strain evidence="2 3">DSM 44445</strain>
    </source>
</reference>
<feature type="transmembrane region" description="Helical" evidence="1">
    <location>
        <begin position="256"/>
        <end position="273"/>
    </location>
</feature>
<dbReference type="AlphaFoldDB" id="A0A7X6M079"/>
<dbReference type="Proteomes" id="UP000523447">
    <property type="component" value="Unassembled WGS sequence"/>
</dbReference>